<feature type="region of interest" description="Disordered" evidence="1">
    <location>
        <begin position="41"/>
        <end position="91"/>
    </location>
</feature>
<dbReference type="Proteomes" id="UP000838756">
    <property type="component" value="Unassembled WGS sequence"/>
</dbReference>
<feature type="compositionally biased region" description="Basic and acidic residues" evidence="1">
    <location>
        <begin position="41"/>
        <end position="55"/>
    </location>
</feature>
<gene>
    <name evidence="2" type="primary">jg18158</name>
    <name evidence="2" type="ORF">PAEG_LOCUS24217</name>
</gene>
<reference evidence="2" key="1">
    <citation type="submission" date="2022-03" db="EMBL/GenBank/DDBJ databases">
        <authorList>
            <person name="Lindestad O."/>
        </authorList>
    </citation>
    <scope>NUCLEOTIDE SEQUENCE</scope>
</reference>
<evidence type="ECO:0000313" key="3">
    <source>
        <dbReference type="Proteomes" id="UP000838756"/>
    </source>
</evidence>
<keyword evidence="3" id="KW-1185">Reference proteome</keyword>
<dbReference type="AlphaFoldDB" id="A0A8S4SHA2"/>
<organism evidence="2 3">
    <name type="scientific">Pararge aegeria aegeria</name>
    <dbReference type="NCBI Taxonomy" id="348720"/>
    <lineage>
        <taxon>Eukaryota</taxon>
        <taxon>Metazoa</taxon>
        <taxon>Ecdysozoa</taxon>
        <taxon>Arthropoda</taxon>
        <taxon>Hexapoda</taxon>
        <taxon>Insecta</taxon>
        <taxon>Pterygota</taxon>
        <taxon>Neoptera</taxon>
        <taxon>Endopterygota</taxon>
        <taxon>Lepidoptera</taxon>
        <taxon>Glossata</taxon>
        <taxon>Ditrysia</taxon>
        <taxon>Papilionoidea</taxon>
        <taxon>Nymphalidae</taxon>
        <taxon>Satyrinae</taxon>
        <taxon>Satyrini</taxon>
        <taxon>Parargina</taxon>
        <taxon>Pararge</taxon>
    </lineage>
</organism>
<evidence type="ECO:0000313" key="2">
    <source>
        <dbReference type="EMBL" id="CAH2262773.1"/>
    </source>
</evidence>
<protein>
    <submittedName>
        <fullName evidence="2">Jg18158 protein</fullName>
    </submittedName>
</protein>
<name>A0A8S4SHA2_9NEOP</name>
<evidence type="ECO:0000256" key="1">
    <source>
        <dbReference type="SAM" id="MobiDB-lite"/>
    </source>
</evidence>
<sequence length="105" mass="11899">MFHSPVRKVYRCTESREIDGLILGYLSFFACVRARSRQALERERPECGREDEKNNHQNFKTGLRSPRSLDAKRKNPCRRAAGGGAPQDLSDASQMSFGLLILATR</sequence>
<dbReference type="EMBL" id="CAKXAJ010026217">
    <property type="protein sequence ID" value="CAH2262773.1"/>
    <property type="molecule type" value="Genomic_DNA"/>
</dbReference>
<dbReference type="OrthoDB" id="10392093at2759"/>
<accession>A0A8S4SHA2</accession>
<proteinExistence type="predicted"/>
<comment type="caution">
    <text evidence="2">The sequence shown here is derived from an EMBL/GenBank/DDBJ whole genome shotgun (WGS) entry which is preliminary data.</text>
</comment>
<dbReference type="PROSITE" id="PS51257">
    <property type="entry name" value="PROKAR_LIPOPROTEIN"/>
    <property type="match status" value="1"/>
</dbReference>